<organism evidence="2 3">
    <name type="scientific">Alteromonas aquimaris</name>
    <dbReference type="NCBI Taxonomy" id="2998417"/>
    <lineage>
        <taxon>Bacteria</taxon>
        <taxon>Pseudomonadati</taxon>
        <taxon>Pseudomonadota</taxon>
        <taxon>Gammaproteobacteria</taxon>
        <taxon>Alteromonadales</taxon>
        <taxon>Alteromonadaceae</taxon>
        <taxon>Alteromonas/Salinimonas group</taxon>
        <taxon>Alteromonas</taxon>
    </lineage>
</organism>
<feature type="chain" id="PRO_5045603397" description="Lipoprotein" evidence="1">
    <location>
        <begin position="22"/>
        <end position="131"/>
    </location>
</feature>
<evidence type="ECO:0008006" key="4">
    <source>
        <dbReference type="Google" id="ProtNLM"/>
    </source>
</evidence>
<evidence type="ECO:0000256" key="1">
    <source>
        <dbReference type="SAM" id="SignalP"/>
    </source>
</evidence>
<dbReference type="PROSITE" id="PS51257">
    <property type="entry name" value="PROKAR_LIPOPROTEIN"/>
    <property type="match status" value="1"/>
</dbReference>
<accession>A0ABT3PAL2</accession>
<dbReference type="Proteomes" id="UP001142810">
    <property type="component" value="Unassembled WGS sequence"/>
</dbReference>
<dbReference type="RefSeq" id="WP_265618687.1">
    <property type="nucleotide sequence ID" value="NZ_JAPFRD010000013.1"/>
</dbReference>
<protein>
    <recommendedName>
        <fullName evidence="4">Lipoprotein</fullName>
    </recommendedName>
</protein>
<dbReference type="EMBL" id="JAPFRD010000013">
    <property type="protein sequence ID" value="MCW8109814.1"/>
    <property type="molecule type" value="Genomic_DNA"/>
</dbReference>
<evidence type="ECO:0000313" key="2">
    <source>
        <dbReference type="EMBL" id="MCW8109814.1"/>
    </source>
</evidence>
<keyword evidence="3" id="KW-1185">Reference proteome</keyword>
<name>A0ABT3PAL2_9ALTE</name>
<comment type="caution">
    <text evidence="2">The sequence shown here is derived from an EMBL/GenBank/DDBJ whole genome shotgun (WGS) entry which is preliminary data.</text>
</comment>
<sequence length="131" mass="15159">MRSLLFVSLICVLLTACNSLPNEDQLAQQDYGTYPKNHELIIKAWYNKTESHPTSIYINYITKPKRYWLANKLGDAWFGYLVCVTIDSKNRLGAYSGFRRDAFIIKNDHVIKYIADGSWWGEKLCKGDETN</sequence>
<proteinExistence type="predicted"/>
<keyword evidence="1" id="KW-0732">Signal</keyword>
<evidence type="ECO:0000313" key="3">
    <source>
        <dbReference type="Proteomes" id="UP001142810"/>
    </source>
</evidence>
<feature type="signal peptide" evidence="1">
    <location>
        <begin position="1"/>
        <end position="21"/>
    </location>
</feature>
<reference evidence="2" key="1">
    <citation type="submission" date="2022-11" db="EMBL/GenBank/DDBJ databases">
        <title>Alteromonas sp. nov., isolated from sea water of the Qingdao.</title>
        <authorList>
            <person name="Wang Q."/>
        </authorList>
    </citation>
    <scope>NUCLEOTIDE SEQUENCE</scope>
    <source>
        <strain evidence="2">ASW11-7</strain>
    </source>
</reference>
<gene>
    <name evidence="2" type="ORF">OPS25_15005</name>
</gene>